<keyword evidence="3" id="KW-1185">Reference proteome</keyword>
<protein>
    <submittedName>
        <fullName evidence="2">Uncharacterized protein</fullName>
    </submittedName>
</protein>
<feature type="region of interest" description="Disordered" evidence="1">
    <location>
        <begin position="92"/>
        <end position="130"/>
    </location>
</feature>
<feature type="region of interest" description="Disordered" evidence="1">
    <location>
        <begin position="14"/>
        <end position="69"/>
    </location>
</feature>
<feature type="compositionally biased region" description="Polar residues" evidence="1">
    <location>
        <begin position="16"/>
        <end position="31"/>
    </location>
</feature>
<evidence type="ECO:0000256" key="1">
    <source>
        <dbReference type="SAM" id="MobiDB-lite"/>
    </source>
</evidence>
<evidence type="ECO:0000313" key="3">
    <source>
        <dbReference type="Proteomes" id="UP000008021"/>
    </source>
</evidence>
<dbReference type="AlphaFoldDB" id="A0A0E0C7F4"/>
<feature type="compositionally biased region" description="Basic and acidic residues" evidence="1">
    <location>
        <begin position="111"/>
        <end position="130"/>
    </location>
</feature>
<reference evidence="2" key="2">
    <citation type="submission" date="2018-05" db="EMBL/GenBank/DDBJ databases">
        <title>OmerRS3 (Oryza meridionalis Reference Sequence Version 3).</title>
        <authorList>
            <person name="Zhang J."/>
            <person name="Kudrna D."/>
            <person name="Lee S."/>
            <person name="Talag J."/>
            <person name="Welchert J."/>
            <person name="Wing R.A."/>
        </authorList>
    </citation>
    <scope>NUCLEOTIDE SEQUENCE [LARGE SCALE GENOMIC DNA]</scope>
    <source>
        <strain evidence="2">cv. OR44</strain>
    </source>
</reference>
<reference evidence="2" key="1">
    <citation type="submission" date="2015-04" db="UniProtKB">
        <authorList>
            <consortium name="EnsemblPlants"/>
        </authorList>
    </citation>
    <scope>IDENTIFICATION</scope>
</reference>
<sequence>MDLFSPLQAVGYTRKTPVQTNAAEAPNSQHKSLGLQPFLPSSSSSSLAESQRISAKNPQHMEGQEEEDEEFFASIDSLWFFSSVFLLLPPPVKEKTKTNCPPPGPGEPEERDSPEIHEKDGDCGHEDPGGVREAVAPVAGGRRAAAAAAARGRVVEEERMDMWQEQCRQMRVAAAAAAPARCSPLPMPRTSDGPAMRAHLRSWAHAVACSCGALQKKSSSITT</sequence>
<evidence type="ECO:0000313" key="2">
    <source>
        <dbReference type="EnsemblPlants" id="OMERI01G27250.1"/>
    </source>
</evidence>
<accession>A0A0E0C7F4</accession>
<name>A0A0E0C7F4_9ORYZ</name>
<organism evidence="2">
    <name type="scientific">Oryza meridionalis</name>
    <dbReference type="NCBI Taxonomy" id="40149"/>
    <lineage>
        <taxon>Eukaryota</taxon>
        <taxon>Viridiplantae</taxon>
        <taxon>Streptophyta</taxon>
        <taxon>Embryophyta</taxon>
        <taxon>Tracheophyta</taxon>
        <taxon>Spermatophyta</taxon>
        <taxon>Magnoliopsida</taxon>
        <taxon>Liliopsida</taxon>
        <taxon>Poales</taxon>
        <taxon>Poaceae</taxon>
        <taxon>BOP clade</taxon>
        <taxon>Oryzoideae</taxon>
        <taxon>Oryzeae</taxon>
        <taxon>Oryzinae</taxon>
        <taxon>Oryza</taxon>
    </lineage>
</organism>
<dbReference type="eggNOG" id="ENOG502SAUB">
    <property type="taxonomic scope" value="Eukaryota"/>
</dbReference>
<dbReference type="HOGENOM" id="CLU_1252432_0_0_1"/>
<feature type="compositionally biased region" description="Polar residues" evidence="1">
    <location>
        <begin position="47"/>
        <end position="57"/>
    </location>
</feature>
<dbReference type="Proteomes" id="UP000008021">
    <property type="component" value="Chromosome 1"/>
</dbReference>
<dbReference type="EnsemblPlants" id="OMERI01G27250.1">
    <property type="protein sequence ID" value="OMERI01G27250.1"/>
    <property type="gene ID" value="OMERI01G27250"/>
</dbReference>
<proteinExistence type="predicted"/>
<dbReference type="Gramene" id="OMERI01G27250.1">
    <property type="protein sequence ID" value="OMERI01G27250.1"/>
    <property type="gene ID" value="OMERI01G27250"/>
</dbReference>